<comment type="caution">
    <text evidence="1">The sequence shown here is derived from an EMBL/GenBank/DDBJ whole genome shotgun (WGS) entry which is preliminary data.</text>
</comment>
<name>A0ABQ4YUE1_9ASTR</name>
<reference evidence="1" key="1">
    <citation type="journal article" date="2022" name="Int. J. Mol. Sci.">
        <title>Draft Genome of Tanacetum Coccineum: Genomic Comparison of Closely Related Tanacetum-Family Plants.</title>
        <authorList>
            <person name="Yamashiro T."/>
            <person name="Shiraishi A."/>
            <person name="Nakayama K."/>
            <person name="Satake H."/>
        </authorList>
    </citation>
    <scope>NUCLEOTIDE SEQUENCE</scope>
</reference>
<sequence length="67" mass="7503">MANLLPRLQELATAAKSTMMDDQVLVAEPVEADRLLKRVQHRDMAKFKAVFGNWSMGLVVIGISKYV</sequence>
<dbReference type="Proteomes" id="UP001151760">
    <property type="component" value="Unassembled WGS sequence"/>
</dbReference>
<protein>
    <submittedName>
        <fullName evidence="1">Uncharacterized protein</fullName>
    </submittedName>
</protein>
<dbReference type="EMBL" id="BQNB010010667">
    <property type="protein sequence ID" value="GJS80403.1"/>
    <property type="molecule type" value="Genomic_DNA"/>
</dbReference>
<organism evidence="1 2">
    <name type="scientific">Tanacetum coccineum</name>
    <dbReference type="NCBI Taxonomy" id="301880"/>
    <lineage>
        <taxon>Eukaryota</taxon>
        <taxon>Viridiplantae</taxon>
        <taxon>Streptophyta</taxon>
        <taxon>Embryophyta</taxon>
        <taxon>Tracheophyta</taxon>
        <taxon>Spermatophyta</taxon>
        <taxon>Magnoliopsida</taxon>
        <taxon>eudicotyledons</taxon>
        <taxon>Gunneridae</taxon>
        <taxon>Pentapetalae</taxon>
        <taxon>asterids</taxon>
        <taxon>campanulids</taxon>
        <taxon>Asterales</taxon>
        <taxon>Asteraceae</taxon>
        <taxon>Asteroideae</taxon>
        <taxon>Anthemideae</taxon>
        <taxon>Anthemidinae</taxon>
        <taxon>Tanacetum</taxon>
    </lineage>
</organism>
<keyword evidence="2" id="KW-1185">Reference proteome</keyword>
<reference evidence="1" key="2">
    <citation type="submission" date="2022-01" db="EMBL/GenBank/DDBJ databases">
        <authorList>
            <person name="Yamashiro T."/>
            <person name="Shiraishi A."/>
            <person name="Satake H."/>
            <person name="Nakayama K."/>
        </authorList>
    </citation>
    <scope>NUCLEOTIDE SEQUENCE</scope>
</reference>
<proteinExistence type="predicted"/>
<evidence type="ECO:0000313" key="1">
    <source>
        <dbReference type="EMBL" id="GJS80403.1"/>
    </source>
</evidence>
<gene>
    <name evidence="1" type="ORF">Tco_0730284</name>
</gene>
<accession>A0ABQ4YUE1</accession>
<evidence type="ECO:0000313" key="2">
    <source>
        <dbReference type="Proteomes" id="UP001151760"/>
    </source>
</evidence>